<feature type="transmembrane region" description="Helical" evidence="5">
    <location>
        <begin position="214"/>
        <end position="243"/>
    </location>
</feature>
<dbReference type="AlphaFoldDB" id="A0A3B0VYL6"/>
<evidence type="ECO:0000256" key="5">
    <source>
        <dbReference type="SAM" id="Phobius"/>
    </source>
</evidence>
<evidence type="ECO:0000256" key="4">
    <source>
        <dbReference type="ARBA" id="ARBA00023136"/>
    </source>
</evidence>
<reference evidence="6" key="1">
    <citation type="submission" date="2018-06" db="EMBL/GenBank/DDBJ databases">
        <authorList>
            <person name="Zhirakovskaya E."/>
        </authorList>
    </citation>
    <scope>NUCLEOTIDE SEQUENCE</scope>
</reference>
<evidence type="ECO:0000256" key="2">
    <source>
        <dbReference type="ARBA" id="ARBA00022692"/>
    </source>
</evidence>
<feature type="transmembrane region" description="Helical" evidence="5">
    <location>
        <begin position="148"/>
        <end position="165"/>
    </location>
</feature>
<keyword evidence="3 5" id="KW-1133">Transmembrane helix</keyword>
<gene>
    <name evidence="6" type="ORF">MNBD_GAMMA03-1601</name>
</gene>
<evidence type="ECO:0000256" key="1">
    <source>
        <dbReference type="ARBA" id="ARBA00004141"/>
    </source>
</evidence>
<accession>A0A3B0VYL6</accession>
<name>A0A3B0VYL6_9ZZZZ</name>
<feature type="transmembrane region" description="Helical" evidence="5">
    <location>
        <begin position="171"/>
        <end position="194"/>
    </location>
</feature>
<feature type="transmembrane region" description="Helical" evidence="5">
    <location>
        <begin position="21"/>
        <end position="45"/>
    </location>
</feature>
<dbReference type="EMBL" id="UOFC01000048">
    <property type="protein sequence ID" value="VAW45243.1"/>
    <property type="molecule type" value="Genomic_DNA"/>
</dbReference>
<comment type="subcellular location">
    <subcellularLocation>
        <location evidence="1">Membrane</location>
        <topology evidence="1">Multi-pass membrane protein</topology>
    </subcellularLocation>
</comment>
<dbReference type="Pfam" id="PF07264">
    <property type="entry name" value="EI24"/>
    <property type="match status" value="1"/>
</dbReference>
<keyword evidence="4 5" id="KW-0472">Membrane</keyword>
<evidence type="ECO:0000256" key="3">
    <source>
        <dbReference type="ARBA" id="ARBA00022989"/>
    </source>
</evidence>
<evidence type="ECO:0000313" key="6">
    <source>
        <dbReference type="EMBL" id="VAW45243.1"/>
    </source>
</evidence>
<sequence length="256" mass="28581">MFDLLLKTLSDLKEPAILWRLFIPFLASIILVSVLGYSLFGVFLFSDFVTNNPMVMDATAWTTETEQAIGAIPVIGAILLWVVTAVFAVIAGILGFLLGSYLILLFAMIITGFMTDSIVKVVHDKHYPNVDYQGHGTMLGMLGKMLKFGLLLLLLFLLTFPMLFVPLINIVWFWLLGFLFFRYALVLDVGQVILPEKMFNEIKGLGAWPPTLVLGLFFLLSTFPLLGLFAPVFGVIALAHYYFDHLSTMPKTVNSD</sequence>
<keyword evidence="2 5" id="KW-0812">Transmembrane</keyword>
<feature type="transmembrane region" description="Helical" evidence="5">
    <location>
        <begin position="78"/>
        <end position="110"/>
    </location>
</feature>
<proteinExistence type="predicted"/>
<protein>
    <submittedName>
        <fullName evidence="6">Uncharacterized protein</fullName>
    </submittedName>
</protein>
<dbReference type="InterPro" id="IPR059112">
    <property type="entry name" value="CysZ/EI24"/>
</dbReference>
<organism evidence="6">
    <name type="scientific">hydrothermal vent metagenome</name>
    <dbReference type="NCBI Taxonomy" id="652676"/>
    <lineage>
        <taxon>unclassified sequences</taxon>
        <taxon>metagenomes</taxon>
        <taxon>ecological metagenomes</taxon>
    </lineage>
</organism>